<dbReference type="InterPro" id="IPR045861">
    <property type="entry name" value="CorA_cytoplasmic_dom"/>
</dbReference>
<evidence type="ECO:0000256" key="6">
    <source>
        <dbReference type="ARBA" id="ARBA00022842"/>
    </source>
</evidence>
<dbReference type="AlphaFoldDB" id="A0A7G9SJG2"/>
<dbReference type="Gene3D" id="3.30.460.20">
    <property type="entry name" value="CorA soluble domain-like"/>
    <property type="match status" value="1"/>
</dbReference>
<sequence>MTVKAAFLYDNGRRLKEVGLDQPNPCANDDEFVWIGLEDPTEEELGKVQERYGLHPLAVEDAAHAHQLPKVEVYGEQLFVVARTAALKDDRIEYGETAIFVGHNHIISVRHGSARPHTELRKRLESAPVLLAHGVDYVLHGILDFVVDGYFPIVEEIEEDAIELEHCATTAHLKRSDIARLFALRRELIRFQRILGPMADVCAKLVRLDLPNIDEATRPYFRDIQDHVTRLGSRVDALQEILRSVFELSMLFQQERQSETTRQLAAWAAILAVPTAIAGIYGMNFDVMPELNWRYGYFVVLGVIATICVALYVQFKRAGWL</sequence>
<dbReference type="GO" id="GO:0005886">
    <property type="term" value="C:plasma membrane"/>
    <property type="evidence" value="ECO:0007669"/>
    <property type="project" value="UniProtKB-SubCell"/>
</dbReference>
<comment type="function">
    <text evidence="11">Mediates influx of magnesium ions. Alternates between open and closed states. Activated by low cytoplasmic Mg(2+) levels. Inactive when cytoplasmic Mg(2+) levels are high.</text>
</comment>
<dbReference type="PANTHER" id="PTHR46494:SF1">
    <property type="entry name" value="CORA FAMILY METAL ION TRANSPORTER (EUROFUNG)"/>
    <property type="match status" value="1"/>
</dbReference>
<dbReference type="Proteomes" id="UP000515971">
    <property type="component" value="Chromosome"/>
</dbReference>
<dbReference type="SUPFAM" id="SSF144083">
    <property type="entry name" value="Magnesium transport protein CorA, transmembrane region"/>
    <property type="match status" value="1"/>
</dbReference>
<keyword evidence="14" id="KW-1185">Reference proteome</keyword>
<evidence type="ECO:0000256" key="8">
    <source>
        <dbReference type="ARBA" id="ARBA00023065"/>
    </source>
</evidence>
<dbReference type="CDD" id="cd12830">
    <property type="entry name" value="MtCorA-like"/>
    <property type="match status" value="1"/>
</dbReference>
<name>A0A7G9SJG2_9SPHN</name>
<protein>
    <recommendedName>
        <fullName evidence="12">Magnesium transport protein CorA</fullName>
    </recommendedName>
</protein>
<dbReference type="InterPro" id="IPR002523">
    <property type="entry name" value="MgTranspt_CorA/ZnTranspt_ZntB"/>
</dbReference>
<comment type="catalytic activity">
    <reaction evidence="10">
        <text>Mg(2+)(in) = Mg(2+)(out)</text>
        <dbReference type="Rhea" id="RHEA:29827"/>
        <dbReference type="ChEBI" id="CHEBI:18420"/>
    </reaction>
</comment>
<dbReference type="GO" id="GO:0015087">
    <property type="term" value="F:cobalt ion transmembrane transporter activity"/>
    <property type="evidence" value="ECO:0007669"/>
    <property type="project" value="UniProtKB-UniRule"/>
</dbReference>
<keyword evidence="7 12" id="KW-1133">Transmembrane helix</keyword>
<dbReference type="GO" id="GO:0050897">
    <property type="term" value="F:cobalt ion binding"/>
    <property type="evidence" value="ECO:0007669"/>
    <property type="project" value="TreeGrafter"/>
</dbReference>
<keyword evidence="6 12" id="KW-0460">Magnesium</keyword>
<evidence type="ECO:0000313" key="13">
    <source>
        <dbReference type="EMBL" id="QNN67987.1"/>
    </source>
</evidence>
<gene>
    <name evidence="12 13" type="primary">corA</name>
    <name evidence="13" type="ORF">H9L13_03480</name>
</gene>
<accession>A0A7G9SJG2</accession>
<dbReference type="InterPro" id="IPR045863">
    <property type="entry name" value="CorA_TM1_TM2"/>
</dbReference>
<dbReference type="InterPro" id="IPR004488">
    <property type="entry name" value="Mg/Co-transport_prot_CorA"/>
</dbReference>
<dbReference type="EMBL" id="CP060718">
    <property type="protein sequence ID" value="QNN67987.1"/>
    <property type="molecule type" value="Genomic_DNA"/>
</dbReference>
<dbReference type="GO" id="GO:0015095">
    <property type="term" value="F:magnesium ion transmembrane transporter activity"/>
    <property type="evidence" value="ECO:0007669"/>
    <property type="project" value="UniProtKB-UniRule"/>
</dbReference>
<dbReference type="GO" id="GO:0000287">
    <property type="term" value="F:magnesium ion binding"/>
    <property type="evidence" value="ECO:0007669"/>
    <property type="project" value="TreeGrafter"/>
</dbReference>
<dbReference type="FunFam" id="1.20.58.340:FF:000004">
    <property type="entry name" value="Magnesium transport protein CorA"/>
    <property type="match status" value="1"/>
</dbReference>
<comment type="subcellular location">
    <subcellularLocation>
        <location evidence="1">Cell membrane</location>
        <topology evidence="1">Multi-pass membrane protein</topology>
    </subcellularLocation>
    <subcellularLocation>
        <location evidence="12">Membrane</location>
        <topology evidence="12">Multi-pass membrane protein</topology>
    </subcellularLocation>
</comment>
<dbReference type="NCBIfam" id="TIGR00383">
    <property type="entry name" value="corA"/>
    <property type="match status" value="1"/>
</dbReference>
<keyword evidence="8 12" id="KW-0406">Ion transport</keyword>
<keyword evidence="4 12" id="KW-1003">Cell membrane</keyword>
<evidence type="ECO:0000256" key="5">
    <source>
        <dbReference type="ARBA" id="ARBA00022692"/>
    </source>
</evidence>
<proteinExistence type="inferred from homology"/>
<keyword evidence="3 12" id="KW-0813">Transport</keyword>
<keyword evidence="5 12" id="KW-0812">Transmembrane</keyword>
<comment type="similarity">
    <text evidence="2 12">Belongs to the CorA metal ion transporter (MIT) (TC 1.A.35) family.</text>
</comment>
<evidence type="ECO:0000256" key="2">
    <source>
        <dbReference type="ARBA" id="ARBA00009765"/>
    </source>
</evidence>
<evidence type="ECO:0000256" key="7">
    <source>
        <dbReference type="ARBA" id="ARBA00022989"/>
    </source>
</evidence>
<keyword evidence="9 12" id="KW-0472">Membrane</keyword>
<organism evidence="13 14">
    <name type="scientific">Sphingomonas lutea</name>
    <dbReference type="NCBI Taxonomy" id="1045317"/>
    <lineage>
        <taxon>Bacteria</taxon>
        <taxon>Pseudomonadati</taxon>
        <taxon>Pseudomonadota</taxon>
        <taxon>Alphaproteobacteria</taxon>
        <taxon>Sphingomonadales</taxon>
        <taxon>Sphingomonadaceae</taxon>
        <taxon>Sphingomonas</taxon>
    </lineage>
</organism>
<dbReference type="RefSeq" id="WP_187539077.1">
    <property type="nucleotide sequence ID" value="NZ_BAABJT010000001.1"/>
</dbReference>
<evidence type="ECO:0000256" key="11">
    <source>
        <dbReference type="ARBA" id="ARBA00045497"/>
    </source>
</evidence>
<evidence type="ECO:0000256" key="10">
    <source>
        <dbReference type="ARBA" id="ARBA00034269"/>
    </source>
</evidence>
<dbReference type="Gene3D" id="1.20.58.340">
    <property type="entry name" value="Magnesium transport protein CorA, transmembrane region"/>
    <property type="match status" value="2"/>
</dbReference>
<dbReference type="PANTHER" id="PTHR46494">
    <property type="entry name" value="CORA FAMILY METAL ION TRANSPORTER (EUROFUNG)"/>
    <property type="match status" value="1"/>
</dbReference>
<dbReference type="SUPFAM" id="SSF143865">
    <property type="entry name" value="CorA soluble domain-like"/>
    <property type="match status" value="1"/>
</dbReference>
<evidence type="ECO:0000313" key="14">
    <source>
        <dbReference type="Proteomes" id="UP000515971"/>
    </source>
</evidence>
<reference evidence="13 14" key="1">
    <citation type="submission" date="2020-08" db="EMBL/GenBank/DDBJ databases">
        <title>Genome sequence of Sphingomonas lutea KCTC 23642T.</title>
        <authorList>
            <person name="Hyun D.-W."/>
            <person name="Bae J.-W."/>
        </authorList>
    </citation>
    <scope>NUCLEOTIDE SEQUENCE [LARGE SCALE GENOMIC DNA]</scope>
    <source>
        <strain evidence="13 14">KCTC 23642</strain>
    </source>
</reference>
<evidence type="ECO:0000256" key="3">
    <source>
        <dbReference type="ARBA" id="ARBA00022448"/>
    </source>
</evidence>
<evidence type="ECO:0000256" key="12">
    <source>
        <dbReference type="RuleBase" id="RU362010"/>
    </source>
</evidence>
<dbReference type="KEGG" id="slut:H9L13_03480"/>
<evidence type="ECO:0000256" key="9">
    <source>
        <dbReference type="ARBA" id="ARBA00023136"/>
    </source>
</evidence>
<dbReference type="Pfam" id="PF01544">
    <property type="entry name" value="CorA"/>
    <property type="match status" value="1"/>
</dbReference>
<evidence type="ECO:0000256" key="1">
    <source>
        <dbReference type="ARBA" id="ARBA00004651"/>
    </source>
</evidence>
<feature type="transmembrane region" description="Helical" evidence="12">
    <location>
        <begin position="264"/>
        <end position="283"/>
    </location>
</feature>
<feature type="transmembrane region" description="Helical" evidence="12">
    <location>
        <begin position="295"/>
        <end position="315"/>
    </location>
</feature>
<evidence type="ECO:0000256" key="4">
    <source>
        <dbReference type="ARBA" id="ARBA00022475"/>
    </source>
</evidence>